<organism evidence="4 5">
    <name type="scientific">Aquipuribacter nitratireducens</name>
    <dbReference type="NCBI Taxonomy" id="650104"/>
    <lineage>
        <taxon>Bacteria</taxon>
        <taxon>Bacillati</taxon>
        <taxon>Actinomycetota</taxon>
        <taxon>Actinomycetes</taxon>
        <taxon>Micrococcales</taxon>
        <taxon>Intrasporangiaceae</taxon>
        <taxon>Aquipuribacter</taxon>
    </lineage>
</organism>
<dbReference type="SUPFAM" id="SSF55729">
    <property type="entry name" value="Acyl-CoA N-acyltransferases (Nat)"/>
    <property type="match status" value="1"/>
</dbReference>
<dbReference type="Pfam" id="PF00583">
    <property type="entry name" value="Acetyltransf_1"/>
    <property type="match status" value="1"/>
</dbReference>
<feature type="domain" description="N-acetyltransferase" evidence="3">
    <location>
        <begin position="83"/>
        <end position="233"/>
    </location>
</feature>
<evidence type="ECO:0000256" key="1">
    <source>
        <dbReference type="ARBA" id="ARBA00022679"/>
    </source>
</evidence>
<name>A0ABW0GKX9_9MICO</name>
<keyword evidence="5" id="KW-1185">Reference proteome</keyword>
<dbReference type="RefSeq" id="WP_340268981.1">
    <property type="nucleotide sequence ID" value="NZ_JBBEOG010000003.1"/>
</dbReference>
<dbReference type="PANTHER" id="PTHR43072:SF23">
    <property type="entry name" value="UPF0039 PROTEIN C11D3.02C"/>
    <property type="match status" value="1"/>
</dbReference>
<dbReference type="InterPro" id="IPR016181">
    <property type="entry name" value="Acyl_CoA_acyltransferase"/>
</dbReference>
<keyword evidence="2 4" id="KW-0012">Acyltransferase</keyword>
<dbReference type="EMBL" id="JBHSLD010000004">
    <property type="protein sequence ID" value="MFC5379755.1"/>
    <property type="molecule type" value="Genomic_DNA"/>
</dbReference>
<evidence type="ECO:0000313" key="5">
    <source>
        <dbReference type="Proteomes" id="UP001596122"/>
    </source>
</evidence>
<reference evidence="5" key="1">
    <citation type="journal article" date="2019" name="Int. J. Syst. Evol. Microbiol.">
        <title>The Global Catalogue of Microorganisms (GCM) 10K type strain sequencing project: providing services to taxonomists for standard genome sequencing and annotation.</title>
        <authorList>
            <consortium name="The Broad Institute Genomics Platform"/>
            <consortium name="The Broad Institute Genome Sequencing Center for Infectious Disease"/>
            <person name="Wu L."/>
            <person name="Ma J."/>
        </authorList>
    </citation>
    <scope>NUCLEOTIDE SEQUENCE [LARGE SCALE GENOMIC DNA]</scope>
    <source>
        <strain evidence="5">CCUG 43114</strain>
    </source>
</reference>
<dbReference type="Gene3D" id="3.40.630.30">
    <property type="match status" value="1"/>
</dbReference>
<dbReference type="PROSITE" id="PS51186">
    <property type="entry name" value="GNAT"/>
    <property type="match status" value="1"/>
</dbReference>
<dbReference type="CDD" id="cd04301">
    <property type="entry name" value="NAT_SF"/>
    <property type="match status" value="1"/>
</dbReference>
<accession>A0ABW0GKX9</accession>
<gene>
    <name evidence="4" type="ORF">ACFPJ6_03020</name>
</gene>
<dbReference type="InterPro" id="IPR000182">
    <property type="entry name" value="GNAT_dom"/>
</dbReference>
<evidence type="ECO:0000313" key="4">
    <source>
        <dbReference type="EMBL" id="MFC5379755.1"/>
    </source>
</evidence>
<evidence type="ECO:0000256" key="2">
    <source>
        <dbReference type="ARBA" id="ARBA00023315"/>
    </source>
</evidence>
<sequence length="233" mass="25647">MPGRGVGRALLAWQVARGRELVAPDVGGDRPVFLRTYAEDHLTDRSRLLRAAGFDARRFAVSMRRDLRDPLPDVPLPDGLRAVELDPADDVLVDGVRRAHNEAFAGHWGSEPFEPDDWRRRVLVGPGRRPDLSRAVLDGERVVAYVVSGTYPDDWAAQGWTEGWVDLLGVVDSHRGTGLGRHLLVAAMRTYAGEGLEYAGLGVDVENPRALGLYTGLGFEERGRETSWGLDVT</sequence>
<protein>
    <submittedName>
        <fullName evidence="4">GNAT family N-acetyltransferase</fullName>
        <ecNumber evidence="4">2.3.1.-</ecNumber>
    </submittedName>
</protein>
<evidence type="ECO:0000259" key="3">
    <source>
        <dbReference type="PROSITE" id="PS51186"/>
    </source>
</evidence>
<dbReference type="GO" id="GO:0016746">
    <property type="term" value="F:acyltransferase activity"/>
    <property type="evidence" value="ECO:0007669"/>
    <property type="project" value="UniProtKB-KW"/>
</dbReference>
<keyword evidence="1 4" id="KW-0808">Transferase</keyword>
<dbReference type="EC" id="2.3.1.-" evidence="4"/>
<dbReference type="Proteomes" id="UP001596122">
    <property type="component" value="Unassembled WGS sequence"/>
</dbReference>
<proteinExistence type="predicted"/>
<dbReference type="PANTHER" id="PTHR43072">
    <property type="entry name" value="N-ACETYLTRANSFERASE"/>
    <property type="match status" value="1"/>
</dbReference>
<comment type="caution">
    <text evidence="4">The sequence shown here is derived from an EMBL/GenBank/DDBJ whole genome shotgun (WGS) entry which is preliminary data.</text>
</comment>